<sequence length="379" mass="40814">MVKIAPLAAALVLTLSAASAHGHHMLEKRAAPVCSTPYKAVAEGAWPELDCRPFVEDPQVQAWLKLVDMAKVPVYPRSNGDVLCPNDGTTLNPKQCSWSCQKCEALTDITNCPKVGTWGLTYDDGPSPDTPRLLDNLAAHNQKATLFIVGSRAISFPETLKRAYNEGHHIAIHTWSHSSMTSLSNEQIVAELKWTEKAIKSVIGVTPIYWRPPFGDVDDRVRAIATQLGFKTAMWTQDFDTNDWKIPEKKATPQSVVDTFNTWLTKIPTMKTGFIVLQHDLFPEEVDVALNGILPIAYATKSLTMQPIPQCLGDSKPYLEGAGSFKFIGDANNSTTGGSGNTTAGSNGSTSKNSALALSGSVALTSVAGIAAVAVVAMF</sequence>
<dbReference type="CDD" id="cd10952">
    <property type="entry name" value="CE4_MrCDA_like"/>
    <property type="match status" value="1"/>
</dbReference>
<dbReference type="OrthoDB" id="407355at2759"/>
<keyword evidence="17" id="KW-0449">Lipoprotein</keyword>
<comment type="cofactor">
    <cofactor evidence="1">
        <name>Co(2+)</name>
        <dbReference type="ChEBI" id="CHEBI:48828"/>
    </cofactor>
</comment>
<evidence type="ECO:0000256" key="12">
    <source>
        <dbReference type="ARBA" id="ARBA00023024"/>
    </source>
</evidence>
<comment type="catalytic activity">
    <reaction evidence="21">
        <text>[(1-&gt;4)-N-acetyl-beta-D-glucosaminyl](n) + n H2O = chitosan + n acetate</text>
        <dbReference type="Rhea" id="RHEA:10464"/>
        <dbReference type="Rhea" id="RHEA-COMP:9593"/>
        <dbReference type="Rhea" id="RHEA-COMP:9597"/>
        <dbReference type="ChEBI" id="CHEBI:15377"/>
        <dbReference type="ChEBI" id="CHEBI:17029"/>
        <dbReference type="ChEBI" id="CHEBI:30089"/>
        <dbReference type="ChEBI" id="CHEBI:57704"/>
        <dbReference type="EC" id="3.5.1.41"/>
    </reaction>
    <physiologicalReaction direction="left-to-right" evidence="21">
        <dbReference type="Rhea" id="RHEA:10465"/>
    </physiologicalReaction>
</comment>
<keyword evidence="16" id="KW-0170">Cobalt</keyword>
<feature type="domain" description="NodB homology" evidence="24">
    <location>
        <begin position="116"/>
        <end position="306"/>
    </location>
</feature>
<keyword evidence="13 22" id="KW-0472">Membrane</keyword>
<protein>
    <recommendedName>
        <fullName evidence="20">chitin deacetylase</fullName>
        <ecNumber evidence="20">3.5.1.41</ecNumber>
    </recommendedName>
</protein>
<evidence type="ECO:0000313" key="26">
    <source>
        <dbReference type="Proteomes" id="UP000823405"/>
    </source>
</evidence>
<evidence type="ECO:0000256" key="21">
    <source>
        <dbReference type="ARBA" id="ARBA00048494"/>
    </source>
</evidence>
<evidence type="ECO:0000256" key="11">
    <source>
        <dbReference type="ARBA" id="ARBA00022801"/>
    </source>
</evidence>
<evidence type="ECO:0000256" key="3">
    <source>
        <dbReference type="ARBA" id="ARBA00004609"/>
    </source>
</evidence>
<keyword evidence="8" id="KW-0336">GPI-anchor</keyword>
<keyword evidence="26" id="KW-1185">Reference proteome</keyword>
<keyword evidence="18" id="KW-0961">Cell wall biogenesis/degradation</keyword>
<dbReference type="GO" id="GO:0004099">
    <property type="term" value="F:chitin deacetylase activity"/>
    <property type="evidence" value="ECO:0007669"/>
    <property type="project" value="UniProtKB-EC"/>
</dbReference>
<dbReference type="GO" id="GO:0005886">
    <property type="term" value="C:plasma membrane"/>
    <property type="evidence" value="ECO:0007669"/>
    <property type="project" value="UniProtKB-SubCell"/>
</dbReference>
<comment type="similarity">
    <text evidence="4">Belongs to the polysaccharide deacetylase family.</text>
</comment>
<organism evidence="25 26">
    <name type="scientific">Linnemannia gamsii</name>
    <dbReference type="NCBI Taxonomy" id="64522"/>
    <lineage>
        <taxon>Eukaryota</taxon>
        <taxon>Fungi</taxon>
        <taxon>Fungi incertae sedis</taxon>
        <taxon>Mucoromycota</taxon>
        <taxon>Mortierellomycotina</taxon>
        <taxon>Mortierellomycetes</taxon>
        <taxon>Mortierellales</taxon>
        <taxon>Mortierellaceae</taxon>
        <taxon>Linnemannia</taxon>
    </lineage>
</organism>
<evidence type="ECO:0000256" key="7">
    <source>
        <dbReference type="ARBA" id="ARBA00022525"/>
    </source>
</evidence>
<keyword evidence="5" id="KW-1003">Cell membrane</keyword>
<keyword evidence="10 23" id="KW-0732">Signal</keyword>
<dbReference type="Gene3D" id="3.20.20.370">
    <property type="entry name" value="Glycoside hydrolase/deacetylase"/>
    <property type="match status" value="1"/>
</dbReference>
<evidence type="ECO:0000256" key="18">
    <source>
        <dbReference type="ARBA" id="ARBA00023316"/>
    </source>
</evidence>
<keyword evidence="22" id="KW-0812">Transmembrane</keyword>
<evidence type="ECO:0000256" key="16">
    <source>
        <dbReference type="ARBA" id="ARBA00023285"/>
    </source>
</evidence>
<dbReference type="EC" id="3.5.1.41" evidence="20"/>
<evidence type="ECO:0000256" key="14">
    <source>
        <dbReference type="ARBA" id="ARBA00023180"/>
    </source>
</evidence>
<dbReference type="InterPro" id="IPR002509">
    <property type="entry name" value="NODB_dom"/>
</dbReference>
<dbReference type="GO" id="GO:0098552">
    <property type="term" value="C:side of membrane"/>
    <property type="evidence" value="ECO:0007669"/>
    <property type="project" value="UniProtKB-KW"/>
</dbReference>
<evidence type="ECO:0000259" key="24">
    <source>
        <dbReference type="PROSITE" id="PS51677"/>
    </source>
</evidence>
<evidence type="ECO:0000256" key="8">
    <source>
        <dbReference type="ARBA" id="ARBA00022622"/>
    </source>
</evidence>
<dbReference type="GO" id="GO:0009272">
    <property type="term" value="P:fungal-type cell wall biogenesis"/>
    <property type="evidence" value="ECO:0007669"/>
    <property type="project" value="UniProtKB-ARBA"/>
</dbReference>
<dbReference type="InterPro" id="IPR011330">
    <property type="entry name" value="Glyco_hydro/deAcase_b/a-brl"/>
</dbReference>
<evidence type="ECO:0000256" key="5">
    <source>
        <dbReference type="ARBA" id="ARBA00022475"/>
    </source>
</evidence>
<evidence type="ECO:0000256" key="19">
    <source>
        <dbReference type="ARBA" id="ARBA00023326"/>
    </source>
</evidence>
<evidence type="ECO:0000256" key="9">
    <source>
        <dbReference type="ARBA" id="ARBA00022723"/>
    </source>
</evidence>
<evidence type="ECO:0000256" key="20">
    <source>
        <dbReference type="ARBA" id="ARBA00024056"/>
    </source>
</evidence>
<dbReference type="Pfam" id="PF01522">
    <property type="entry name" value="Polysacc_deac_1"/>
    <property type="match status" value="1"/>
</dbReference>
<name>A0A9P6UEL3_9FUNG</name>
<dbReference type="Proteomes" id="UP000823405">
    <property type="component" value="Unassembled WGS sequence"/>
</dbReference>
<evidence type="ECO:0000256" key="13">
    <source>
        <dbReference type="ARBA" id="ARBA00023136"/>
    </source>
</evidence>
<evidence type="ECO:0000256" key="6">
    <source>
        <dbReference type="ARBA" id="ARBA00022512"/>
    </source>
</evidence>
<feature type="transmembrane region" description="Helical" evidence="22">
    <location>
        <begin position="356"/>
        <end position="378"/>
    </location>
</feature>
<evidence type="ECO:0000256" key="4">
    <source>
        <dbReference type="ARBA" id="ARBA00010973"/>
    </source>
</evidence>
<comment type="caution">
    <text evidence="25">The sequence shown here is derived from an EMBL/GenBank/DDBJ whole genome shotgun (WGS) entry which is preliminary data.</text>
</comment>
<dbReference type="GO" id="GO:0046872">
    <property type="term" value="F:metal ion binding"/>
    <property type="evidence" value="ECO:0007669"/>
    <property type="project" value="UniProtKB-KW"/>
</dbReference>
<dbReference type="EMBL" id="JAAAIN010003975">
    <property type="protein sequence ID" value="KAG0283291.1"/>
    <property type="molecule type" value="Genomic_DNA"/>
</dbReference>
<comment type="subcellular location">
    <subcellularLocation>
        <location evidence="3">Cell membrane</location>
        <topology evidence="3">Lipid-anchor</topology>
        <topology evidence="3">GPI-anchor</topology>
    </subcellularLocation>
    <subcellularLocation>
        <location evidence="2">Secreted</location>
        <location evidence="2">Cell wall</location>
    </subcellularLocation>
</comment>
<dbReference type="PANTHER" id="PTHR10587:SF133">
    <property type="entry name" value="CHITIN DEACETYLASE 1-RELATED"/>
    <property type="match status" value="1"/>
</dbReference>
<dbReference type="GO" id="GO:0071555">
    <property type="term" value="P:cell wall organization"/>
    <property type="evidence" value="ECO:0007669"/>
    <property type="project" value="UniProtKB-KW"/>
</dbReference>
<evidence type="ECO:0000256" key="23">
    <source>
        <dbReference type="SAM" id="SignalP"/>
    </source>
</evidence>
<keyword evidence="11" id="KW-0378">Hydrolase</keyword>
<keyword evidence="15" id="KW-0119">Carbohydrate metabolism</keyword>
<keyword evidence="9" id="KW-0479">Metal-binding</keyword>
<dbReference type="PANTHER" id="PTHR10587">
    <property type="entry name" value="GLYCOSYL TRANSFERASE-RELATED"/>
    <property type="match status" value="1"/>
</dbReference>
<dbReference type="FunFam" id="3.20.20.370:FF:000004">
    <property type="entry name" value="Related to Chitin deacetylase"/>
    <property type="match status" value="1"/>
</dbReference>
<evidence type="ECO:0000256" key="15">
    <source>
        <dbReference type="ARBA" id="ARBA00023277"/>
    </source>
</evidence>
<evidence type="ECO:0000313" key="25">
    <source>
        <dbReference type="EMBL" id="KAG0283291.1"/>
    </source>
</evidence>
<dbReference type="GO" id="GO:0006032">
    <property type="term" value="P:chitin catabolic process"/>
    <property type="evidence" value="ECO:0007669"/>
    <property type="project" value="UniProtKB-KW"/>
</dbReference>
<dbReference type="InterPro" id="IPR050248">
    <property type="entry name" value="Polysacc_deacetylase_ArnD"/>
</dbReference>
<accession>A0A9P6UEL3</accession>
<dbReference type="SUPFAM" id="SSF88713">
    <property type="entry name" value="Glycoside hydrolase/deacetylase"/>
    <property type="match status" value="1"/>
</dbReference>
<keyword evidence="6" id="KW-0134">Cell wall</keyword>
<proteinExistence type="inferred from homology"/>
<evidence type="ECO:0000256" key="22">
    <source>
        <dbReference type="SAM" id="Phobius"/>
    </source>
</evidence>
<feature type="chain" id="PRO_5040213262" description="chitin deacetylase" evidence="23">
    <location>
        <begin position="23"/>
        <end position="379"/>
    </location>
</feature>
<gene>
    <name evidence="25" type="primary">CDA2_13</name>
    <name evidence="25" type="ORF">BGZ97_008607</name>
</gene>
<evidence type="ECO:0000256" key="10">
    <source>
        <dbReference type="ARBA" id="ARBA00022729"/>
    </source>
</evidence>
<dbReference type="PROSITE" id="PS51677">
    <property type="entry name" value="NODB"/>
    <property type="match status" value="1"/>
</dbReference>
<keyword evidence="22" id="KW-1133">Transmembrane helix</keyword>
<feature type="signal peptide" evidence="23">
    <location>
        <begin position="1"/>
        <end position="22"/>
    </location>
</feature>
<reference evidence="25" key="1">
    <citation type="journal article" date="2020" name="Fungal Divers.">
        <title>Resolving the Mortierellaceae phylogeny through synthesis of multi-gene phylogenetics and phylogenomics.</title>
        <authorList>
            <person name="Vandepol N."/>
            <person name="Liber J."/>
            <person name="Desiro A."/>
            <person name="Na H."/>
            <person name="Kennedy M."/>
            <person name="Barry K."/>
            <person name="Grigoriev I.V."/>
            <person name="Miller A.N."/>
            <person name="O'Donnell K."/>
            <person name="Stajich J.E."/>
            <person name="Bonito G."/>
        </authorList>
    </citation>
    <scope>NUCLEOTIDE SEQUENCE</scope>
    <source>
        <strain evidence="25">NVP60</strain>
    </source>
</reference>
<keyword evidence="12" id="KW-0146">Chitin degradation</keyword>
<keyword evidence="7" id="KW-0964">Secreted</keyword>
<evidence type="ECO:0000256" key="17">
    <source>
        <dbReference type="ARBA" id="ARBA00023288"/>
    </source>
</evidence>
<dbReference type="AlphaFoldDB" id="A0A9P6UEL3"/>
<evidence type="ECO:0000256" key="2">
    <source>
        <dbReference type="ARBA" id="ARBA00004191"/>
    </source>
</evidence>
<dbReference type="GO" id="GO:0000272">
    <property type="term" value="P:polysaccharide catabolic process"/>
    <property type="evidence" value="ECO:0007669"/>
    <property type="project" value="UniProtKB-KW"/>
</dbReference>
<keyword evidence="19" id="KW-0624">Polysaccharide degradation</keyword>
<keyword evidence="14" id="KW-0325">Glycoprotein</keyword>
<evidence type="ECO:0000256" key="1">
    <source>
        <dbReference type="ARBA" id="ARBA00001941"/>
    </source>
</evidence>